<protein>
    <recommendedName>
        <fullName evidence="2">3-keto-alpha-glucoside-1,2-lyase/3-keto-2-hydroxy-glucal hydratase domain-containing protein</fullName>
    </recommendedName>
</protein>
<keyword evidence="1" id="KW-0732">Signal</keyword>
<dbReference type="RefSeq" id="WP_147203337.1">
    <property type="nucleotide sequence ID" value="NZ_BJYT01000005.1"/>
</dbReference>
<dbReference type="EMBL" id="BJYT01000005">
    <property type="protein sequence ID" value="GEO09213.1"/>
    <property type="molecule type" value="Genomic_DNA"/>
</dbReference>
<comment type="caution">
    <text evidence="3">The sequence shown here is derived from an EMBL/GenBank/DDBJ whole genome shotgun (WGS) entry which is preliminary data.</text>
</comment>
<accession>A0A512BB72</accession>
<evidence type="ECO:0000256" key="1">
    <source>
        <dbReference type="SAM" id="SignalP"/>
    </source>
</evidence>
<evidence type="ECO:0000313" key="4">
    <source>
        <dbReference type="Proteomes" id="UP000321513"/>
    </source>
</evidence>
<dbReference type="AlphaFoldDB" id="A0A512BB72"/>
<dbReference type="Proteomes" id="UP000321513">
    <property type="component" value="Unassembled WGS sequence"/>
</dbReference>
<evidence type="ECO:0000259" key="2">
    <source>
        <dbReference type="Pfam" id="PF06439"/>
    </source>
</evidence>
<dbReference type="OrthoDB" id="118532at2"/>
<dbReference type="Gene3D" id="2.60.120.560">
    <property type="entry name" value="Exo-inulinase, domain 1"/>
    <property type="match status" value="1"/>
</dbReference>
<dbReference type="Pfam" id="PF06439">
    <property type="entry name" value="3keto-disac_hyd"/>
    <property type="match status" value="1"/>
</dbReference>
<gene>
    <name evidence="3" type="ORF">SAE01_17090</name>
</gene>
<evidence type="ECO:0000313" key="3">
    <source>
        <dbReference type="EMBL" id="GEO09213.1"/>
    </source>
</evidence>
<feature type="domain" description="3-keto-alpha-glucoside-1,2-lyase/3-keto-2-hydroxy-glucal hydratase" evidence="2">
    <location>
        <begin position="47"/>
        <end position="213"/>
    </location>
</feature>
<proteinExistence type="predicted"/>
<dbReference type="InterPro" id="IPR010496">
    <property type="entry name" value="AL/BT2_dom"/>
</dbReference>
<organism evidence="3 4">
    <name type="scientific">Segetibacter aerophilus</name>
    <dbReference type="NCBI Taxonomy" id="670293"/>
    <lineage>
        <taxon>Bacteria</taxon>
        <taxon>Pseudomonadati</taxon>
        <taxon>Bacteroidota</taxon>
        <taxon>Chitinophagia</taxon>
        <taxon>Chitinophagales</taxon>
        <taxon>Chitinophagaceae</taxon>
        <taxon>Segetibacter</taxon>
    </lineage>
</organism>
<feature type="chain" id="PRO_5022143361" description="3-keto-alpha-glucoside-1,2-lyase/3-keto-2-hydroxy-glucal hydratase domain-containing protein" evidence="1">
    <location>
        <begin position="24"/>
        <end position="226"/>
    </location>
</feature>
<keyword evidence="4" id="KW-1185">Reference proteome</keyword>
<reference evidence="3 4" key="1">
    <citation type="submission" date="2019-07" db="EMBL/GenBank/DDBJ databases">
        <title>Whole genome shotgun sequence of Segetibacter aerophilus NBRC 106135.</title>
        <authorList>
            <person name="Hosoyama A."/>
            <person name="Uohara A."/>
            <person name="Ohji S."/>
            <person name="Ichikawa N."/>
        </authorList>
    </citation>
    <scope>NUCLEOTIDE SEQUENCE [LARGE SCALE GENOMIC DNA]</scope>
    <source>
        <strain evidence="3 4">NBRC 106135</strain>
    </source>
</reference>
<name>A0A512BB72_9BACT</name>
<dbReference type="GO" id="GO:0016787">
    <property type="term" value="F:hydrolase activity"/>
    <property type="evidence" value="ECO:0007669"/>
    <property type="project" value="InterPro"/>
</dbReference>
<feature type="signal peptide" evidence="1">
    <location>
        <begin position="1"/>
        <end position="23"/>
    </location>
</feature>
<sequence length="226" mass="24804">MKIVIISFCLLILATCIASNLNAQVVKPDLQNLAGLKVINRSAEAINEDGKKAIRISEAANEGFVILKEIDFSNGTIEFDVKGKNVVQQSFVGFAFHGQDEKTYDAIYFRPFNFVNPDTARRRRAVQYVSMPNYPWEKLRETFPGKYENKVNPVPNPDGWFHAKITINGKRVAVFVDNATTPSLEVEKLTSVSKGGVALWVGNSSGGSFANLSITNLSSNTGAGNK</sequence>